<comment type="caution">
    <text evidence="5">The sequence shown here is derived from an EMBL/GenBank/DDBJ whole genome shotgun (WGS) entry which is preliminary data.</text>
</comment>
<organism evidence="5 6">
    <name type="scientific">Actinomadura rugatobispora</name>
    <dbReference type="NCBI Taxonomy" id="1994"/>
    <lineage>
        <taxon>Bacteria</taxon>
        <taxon>Bacillati</taxon>
        <taxon>Actinomycetota</taxon>
        <taxon>Actinomycetes</taxon>
        <taxon>Streptosporangiales</taxon>
        <taxon>Thermomonosporaceae</taxon>
        <taxon>Actinomadura</taxon>
    </lineage>
</organism>
<dbReference type="Pfam" id="PF25873">
    <property type="entry name" value="WHD_MalT"/>
    <property type="match status" value="1"/>
</dbReference>
<dbReference type="EMBL" id="JBHSON010000106">
    <property type="protein sequence ID" value="MFC5753245.1"/>
    <property type="molecule type" value="Genomic_DNA"/>
</dbReference>
<dbReference type="SUPFAM" id="SSF48452">
    <property type="entry name" value="TPR-like"/>
    <property type="match status" value="1"/>
</dbReference>
<dbReference type="RefSeq" id="WP_378290070.1">
    <property type="nucleotide sequence ID" value="NZ_JBHSON010000106.1"/>
</dbReference>
<evidence type="ECO:0000313" key="6">
    <source>
        <dbReference type="Proteomes" id="UP001596074"/>
    </source>
</evidence>
<dbReference type="InterPro" id="IPR051677">
    <property type="entry name" value="AfsR-DnrI-RedD_regulator"/>
</dbReference>
<feature type="domain" description="Bacterial transcriptional activator" evidence="4">
    <location>
        <begin position="875"/>
        <end position="1008"/>
    </location>
</feature>
<dbReference type="Pfam" id="PF03704">
    <property type="entry name" value="BTAD"/>
    <property type="match status" value="1"/>
</dbReference>
<gene>
    <name evidence="5" type="ORF">ACFPZN_47165</name>
</gene>
<keyword evidence="2" id="KW-0804">Transcription</keyword>
<dbReference type="SUPFAM" id="SSF52540">
    <property type="entry name" value="P-loop containing nucleoside triphosphate hydrolases"/>
    <property type="match status" value="1"/>
</dbReference>
<name>A0ABW1AG19_9ACTN</name>
<evidence type="ECO:0000256" key="1">
    <source>
        <dbReference type="ARBA" id="ARBA00023015"/>
    </source>
</evidence>
<proteinExistence type="predicted"/>
<keyword evidence="6" id="KW-1185">Reference proteome</keyword>
<dbReference type="Gene3D" id="1.25.40.10">
    <property type="entry name" value="Tetratricopeptide repeat domain"/>
    <property type="match status" value="1"/>
</dbReference>
<evidence type="ECO:0000256" key="3">
    <source>
        <dbReference type="SAM" id="MobiDB-lite"/>
    </source>
</evidence>
<dbReference type="SMART" id="SM01043">
    <property type="entry name" value="BTAD"/>
    <property type="match status" value="1"/>
</dbReference>
<dbReference type="InterPro" id="IPR005158">
    <property type="entry name" value="BTAD"/>
</dbReference>
<evidence type="ECO:0000256" key="2">
    <source>
        <dbReference type="ARBA" id="ARBA00023163"/>
    </source>
</evidence>
<evidence type="ECO:0000313" key="5">
    <source>
        <dbReference type="EMBL" id="MFC5753245.1"/>
    </source>
</evidence>
<reference evidence="6" key="1">
    <citation type="journal article" date="2019" name="Int. J. Syst. Evol. Microbiol.">
        <title>The Global Catalogue of Microorganisms (GCM) 10K type strain sequencing project: providing services to taxonomists for standard genome sequencing and annotation.</title>
        <authorList>
            <consortium name="The Broad Institute Genomics Platform"/>
            <consortium name="The Broad Institute Genome Sequencing Center for Infectious Disease"/>
            <person name="Wu L."/>
            <person name="Ma J."/>
        </authorList>
    </citation>
    <scope>NUCLEOTIDE SEQUENCE [LARGE SCALE GENOMIC DNA]</scope>
    <source>
        <strain evidence="6">KCTC 42087</strain>
    </source>
</reference>
<sequence>MDPRTTDTSAPALRHKFAAPGVPRGSIERPRLDHLLDTLFDSYAIVEIVAAPGAGKTVEAQLFARRTGRRLAWLTMDRSDRSASGLVFDLATALGPVAGDAVDAMRGTLQSNGTAEEAAAILASASGGEDVLVVIDECQQISASPDAASALDTFLEYLPDRMRMLLLSREELPWPLQRRYVHGQIAQLGDATLNLTLEETAEYVRRADAGPDAGLETGMDTGPGPDTCERIFSATGGWAAGVAFASRFGLGEQPNLRDLSAYFGRQVLGPLPEDERRFLLDTSVTGTVTPEVAAALCGPDGQRLWLAVSARHLPATSATSSAIVVHSLFRSFLRQRLIETEPERHVRLRAAYAGHLAAVRQFEDATEVWLSLGDLDQAVETAVQAFPALFGRADWPVVKRWLEAFGETRVHADPRLIGACVRAAHGMREFDRARALIRGLDRKGRLRAAIELDPSLLAIAAWVLQAHPQEALGLLDKYEGDSGADVVRYMIEVAVATRYVPPPDARDLPDVDRQMSWGLFLQGRLGELARMGNLDDESVVLNPNLVLAAAFREETDVAGDLWRRVPQEIRERAHSRFIEAILNLANGDHESAREHLRLAMADSQRSGFSLLPVYEIFMGYLQFTDVGAEAGIAQLEPVLDEMSRTGQTAYVEIAQCFLGLAYLRAGRTEEARLILRETVTSMTRCQRRLMLAMAAAGLSEAEARLGNAEAATGAAEQAYHVSMLTGSFSLLIQSIKLFPDILRRELERAPDDSRWRRLVVAPSARPGPSGAARQGVAEVTMVLQPFGRYRDLLIDGRPAGIGRTKILELVACLALHPRGIDRFELQRRLLPDADQRSGGNHFRQIVHKLRRSSGVNLERRGNLVMLPETTAFVANDIESERMLATAGASSGPERRARLEAGLELAPGRYLDGSSLPWAEERRNYLDLVHEEARLELATIYLELGRAEAARGACEAVLETNRYSDPAYRVLVAIERKVGSESSVLAVYRRATEALAELGLRPGDARRLLNRDPVEAGPARTGRAGQGQPRRGARTAMRPTAGSAAAIG</sequence>
<dbReference type="Proteomes" id="UP001596074">
    <property type="component" value="Unassembled WGS sequence"/>
</dbReference>
<dbReference type="InterPro" id="IPR011990">
    <property type="entry name" value="TPR-like_helical_dom_sf"/>
</dbReference>
<accession>A0ABW1AG19</accession>
<feature type="compositionally biased region" description="Low complexity" evidence="3">
    <location>
        <begin position="1018"/>
        <end position="1035"/>
    </location>
</feature>
<dbReference type="InterPro" id="IPR027417">
    <property type="entry name" value="P-loop_NTPase"/>
</dbReference>
<keyword evidence="1" id="KW-0805">Transcription regulation</keyword>
<dbReference type="PANTHER" id="PTHR35807">
    <property type="entry name" value="TRANSCRIPTIONAL REGULATOR REDD-RELATED"/>
    <property type="match status" value="1"/>
</dbReference>
<protein>
    <submittedName>
        <fullName evidence="5">BTAD domain-containing putative transcriptional regulator</fullName>
    </submittedName>
</protein>
<dbReference type="InterPro" id="IPR059106">
    <property type="entry name" value="WHD_MalT"/>
</dbReference>
<evidence type="ECO:0000259" key="4">
    <source>
        <dbReference type="SMART" id="SM01043"/>
    </source>
</evidence>
<dbReference type="PANTHER" id="PTHR35807:SF1">
    <property type="entry name" value="TRANSCRIPTIONAL REGULATOR REDD"/>
    <property type="match status" value="1"/>
</dbReference>
<feature type="region of interest" description="Disordered" evidence="3">
    <location>
        <begin position="1008"/>
        <end position="1047"/>
    </location>
</feature>